<feature type="compositionally biased region" description="Pro residues" evidence="1">
    <location>
        <begin position="28"/>
        <end position="39"/>
    </location>
</feature>
<feature type="compositionally biased region" description="Basic and acidic residues" evidence="1">
    <location>
        <begin position="17"/>
        <end position="27"/>
    </location>
</feature>
<name>A0A5C3NPK7_9APHY</name>
<keyword evidence="3" id="KW-1185">Reference proteome</keyword>
<dbReference type="EMBL" id="ML212021">
    <property type="protein sequence ID" value="TFK79476.1"/>
    <property type="molecule type" value="Genomic_DNA"/>
</dbReference>
<evidence type="ECO:0000256" key="1">
    <source>
        <dbReference type="SAM" id="MobiDB-lite"/>
    </source>
</evidence>
<gene>
    <name evidence="2" type="ORF">K466DRAFT_606119</name>
</gene>
<dbReference type="Proteomes" id="UP000308197">
    <property type="component" value="Unassembled WGS sequence"/>
</dbReference>
<proteinExistence type="predicted"/>
<evidence type="ECO:0000313" key="2">
    <source>
        <dbReference type="EMBL" id="TFK79476.1"/>
    </source>
</evidence>
<protein>
    <submittedName>
        <fullName evidence="2">Uncharacterized protein</fullName>
    </submittedName>
</protein>
<accession>A0A5C3NPK7</accession>
<sequence>MDIGSIQPWTTAFRTYAPHDKFEKRSDPPSPTPGYPHPLQPVSSLFATGINTHAHYGRTHRPRSGGSRATAAQTMLAVGMLLRRASAANGQ</sequence>
<reference evidence="2 3" key="1">
    <citation type="journal article" date="2019" name="Nat. Ecol. Evol.">
        <title>Megaphylogeny resolves global patterns of mushroom evolution.</title>
        <authorList>
            <person name="Varga T."/>
            <person name="Krizsan K."/>
            <person name="Foldi C."/>
            <person name="Dima B."/>
            <person name="Sanchez-Garcia M."/>
            <person name="Sanchez-Ramirez S."/>
            <person name="Szollosi G.J."/>
            <person name="Szarkandi J.G."/>
            <person name="Papp V."/>
            <person name="Albert L."/>
            <person name="Andreopoulos W."/>
            <person name="Angelini C."/>
            <person name="Antonin V."/>
            <person name="Barry K.W."/>
            <person name="Bougher N.L."/>
            <person name="Buchanan P."/>
            <person name="Buyck B."/>
            <person name="Bense V."/>
            <person name="Catcheside P."/>
            <person name="Chovatia M."/>
            <person name="Cooper J."/>
            <person name="Damon W."/>
            <person name="Desjardin D."/>
            <person name="Finy P."/>
            <person name="Geml J."/>
            <person name="Haridas S."/>
            <person name="Hughes K."/>
            <person name="Justo A."/>
            <person name="Karasinski D."/>
            <person name="Kautmanova I."/>
            <person name="Kiss B."/>
            <person name="Kocsube S."/>
            <person name="Kotiranta H."/>
            <person name="LaButti K.M."/>
            <person name="Lechner B.E."/>
            <person name="Liimatainen K."/>
            <person name="Lipzen A."/>
            <person name="Lukacs Z."/>
            <person name="Mihaltcheva S."/>
            <person name="Morgado L.N."/>
            <person name="Niskanen T."/>
            <person name="Noordeloos M.E."/>
            <person name="Ohm R.A."/>
            <person name="Ortiz-Santana B."/>
            <person name="Ovrebo C."/>
            <person name="Racz N."/>
            <person name="Riley R."/>
            <person name="Savchenko A."/>
            <person name="Shiryaev A."/>
            <person name="Soop K."/>
            <person name="Spirin V."/>
            <person name="Szebenyi C."/>
            <person name="Tomsovsky M."/>
            <person name="Tulloss R.E."/>
            <person name="Uehling J."/>
            <person name="Grigoriev I.V."/>
            <person name="Vagvolgyi C."/>
            <person name="Papp T."/>
            <person name="Martin F.M."/>
            <person name="Miettinen O."/>
            <person name="Hibbett D.S."/>
            <person name="Nagy L.G."/>
        </authorList>
    </citation>
    <scope>NUCLEOTIDE SEQUENCE [LARGE SCALE GENOMIC DNA]</scope>
    <source>
        <strain evidence="2 3">HHB13444</strain>
    </source>
</reference>
<dbReference type="AlphaFoldDB" id="A0A5C3NPK7"/>
<evidence type="ECO:0000313" key="3">
    <source>
        <dbReference type="Proteomes" id="UP000308197"/>
    </source>
</evidence>
<dbReference type="InParanoid" id="A0A5C3NPK7"/>
<feature type="region of interest" description="Disordered" evidence="1">
    <location>
        <begin position="16"/>
        <end position="43"/>
    </location>
</feature>
<organism evidence="2 3">
    <name type="scientific">Polyporus arcularius HHB13444</name>
    <dbReference type="NCBI Taxonomy" id="1314778"/>
    <lineage>
        <taxon>Eukaryota</taxon>
        <taxon>Fungi</taxon>
        <taxon>Dikarya</taxon>
        <taxon>Basidiomycota</taxon>
        <taxon>Agaricomycotina</taxon>
        <taxon>Agaricomycetes</taxon>
        <taxon>Polyporales</taxon>
        <taxon>Polyporaceae</taxon>
        <taxon>Polyporus</taxon>
    </lineage>
</organism>